<reference evidence="5 6" key="1">
    <citation type="journal article" date="2021" name="ISME Commun">
        <title>Automated analysis of genomic sequences facilitates high-throughput and comprehensive description of bacteria.</title>
        <authorList>
            <person name="Hitch T.C.A."/>
        </authorList>
    </citation>
    <scope>NUCLEOTIDE SEQUENCE [LARGE SCALE GENOMIC DNA]</scope>
    <source>
        <strain evidence="5 6">Sanger_31</strain>
    </source>
</reference>
<keyword evidence="3" id="KW-1133">Transmembrane helix</keyword>
<dbReference type="Gene3D" id="3.40.630.190">
    <property type="entry name" value="LCP protein"/>
    <property type="match status" value="1"/>
</dbReference>
<evidence type="ECO:0000313" key="6">
    <source>
        <dbReference type="Proteomes" id="UP001208131"/>
    </source>
</evidence>
<keyword evidence="3" id="KW-0812">Transmembrane</keyword>
<accession>A0AAE3IFX1</accession>
<sequence length="460" mass="52283">MDNDNKNTSNTQGDKDLQSLISNAIENRKILDASNSNGPTGVIPIPSKEQQKADPIHESDPKQDKTPNKKKGWSKKKKTGIALGIIFVVFIIIIAIIVGLFFHYTGMLDRTKDTKINSGKAPINSSELTSEADTFDAKEKEDELKAQLQKQSSKISSEDVTNILLIGEDIRDTEEESRGNTDVMMIISINTKNKTITMTSLMRDMYIYMAQFDEGNRLNSAYWHGGCEYLEQCIEDYFGIQIDRYARVNFYSFIDIVETVGGIDMEVSKAEAEGMKKPMAEQNKYLKNKKGTDYISDDIFAGKNDEDKVKLHLNGNQALAFARLRYVGNSDYERTERQRRVISEIITESKKLSLVQLDKLLNKVLPEINTDLTDGEIANLLLNAFDYMKYDIQQLRIPADGYFTNEVIYSMDVLNPDFAANSAFIQYIVYGSCKNIDEAIKQYQEENAYNYSYDTGYYGY</sequence>
<dbReference type="NCBIfam" id="TIGR00350">
    <property type="entry name" value="lytR_cpsA_psr"/>
    <property type="match status" value="1"/>
</dbReference>
<evidence type="ECO:0000256" key="2">
    <source>
        <dbReference type="SAM" id="MobiDB-lite"/>
    </source>
</evidence>
<dbReference type="PANTHER" id="PTHR33392">
    <property type="entry name" value="POLYISOPRENYL-TEICHOIC ACID--PEPTIDOGLYCAN TEICHOIC ACID TRANSFERASE TAGU"/>
    <property type="match status" value="1"/>
</dbReference>
<dbReference type="RefSeq" id="WP_046441454.1">
    <property type="nucleotide sequence ID" value="NZ_JAOQJZ010000001.1"/>
</dbReference>
<feature type="compositionally biased region" description="Polar residues" evidence="2">
    <location>
        <begin position="123"/>
        <end position="132"/>
    </location>
</feature>
<dbReference type="Pfam" id="PF03816">
    <property type="entry name" value="LytR_cpsA_psr"/>
    <property type="match status" value="1"/>
</dbReference>
<feature type="compositionally biased region" description="Basic and acidic residues" evidence="2">
    <location>
        <begin position="49"/>
        <end position="67"/>
    </location>
</feature>
<evidence type="ECO:0000256" key="1">
    <source>
        <dbReference type="ARBA" id="ARBA00006068"/>
    </source>
</evidence>
<proteinExistence type="inferred from homology"/>
<evidence type="ECO:0000256" key="3">
    <source>
        <dbReference type="SAM" id="Phobius"/>
    </source>
</evidence>
<evidence type="ECO:0000313" key="5">
    <source>
        <dbReference type="EMBL" id="MCU6704692.1"/>
    </source>
</evidence>
<feature type="region of interest" description="Disordered" evidence="2">
    <location>
        <begin position="30"/>
        <end position="73"/>
    </location>
</feature>
<protein>
    <submittedName>
        <fullName evidence="5">LCP family protein</fullName>
    </submittedName>
</protein>
<dbReference type="Proteomes" id="UP001208131">
    <property type="component" value="Unassembled WGS sequence"/>
</dbReference>
<keyword evidence="6" id="KW-1185">Reference proteome</keyword>
<comment type="caution">
    <text evidence="5">The sequence shown here is derived from an EMBL/GenBank/DDBJ whole genome shotgun (WGS) entry which is preliminary data.</text>
</comment>
<name>A0AAE3IFX1_9FIRM</name>
<dbReference type="AlphaFoldDB" id="A0AAE3IFX1"/>
<feature type="transmembrane region" description="Helical" evidence="3">
    <location>
        <begin position="80"/>
        <end position="104"/>
    </location>
</feature>
<evidence type="ECO:0000259" key="4">
    <source>
        <dbReference type="Pfam" id="PF03816"/>
    </source>
</evidence>
<dbReference type="EMBL" id="JAOQJZ010000001">
    <property type="protein sequence ID" value="MCU6704692.1"/>
    <property type="molecule type" value="Genomic_DNA"/>
</dbReference>
<keyword evidence="3" id="KW-0472">Membrane</keyword>
<organism evidence="5 6">
    <name type="scientific">Hominimerdicola aceti</name>
    <dbReference type="NCBI Taxonomy" id="2981726"/>
    <lineage>
        <taxon>Bacteria</taxon>
        <taxon>Bacillati</taxon>
        <taxon>Bacillota</taxon>
        <taxon>Clostridia</taxon>
        <taxon>Eubacteriales</taxon>
        <taxon>Oscillospiraceae</taxon>
        <taxon>Hominimerdicola</taxon>
    </lineage>
</organism>
<feature type="domain" description="Cell envelope-related transcriptional attenuator" evidence="4">
    <location>
        <begin position="180"/>
        <end position="350"/>
    </location>
</feature>
<dbReference type="InterPro" id="IPR050922">
    <property type="entry name" value="LytR/CpsA/Psr_CW_biosynth"/>
</dbReference>
<comment type="similarity">
    <text evidence="1">Belongs to the LytR/CpsA/Psr (LCP) family.</text>
</comment>
<feature type="region of interest" description="Disordered" evidence="2">
    <location>
        <begin position="116"/>
        <end position="140"/>
    </location>
</feature>
<dbReference type="InterPro" id="IPR004474">
    <property type="entry name" value="LytR_CpsA_psr"/>
</dbReference>
<dbReference type="PANTHER" id="PTHR33392:SF6">
    <property type="entry name" value="POLYISOPRENYL-TEICHOIC ACID--PEPTIDOGLYCAN TEICHOIC ACID TRANSFERASE TAGU"/>
    <property type="match status" value="1"/>
</dbReference>
<gene>
    <name evidence="5" type="ORF">OCV57_01960</name>
</gene>